<keyword evidence="4 12" id="KW-1133">Transmembrane helix</keyword>
<dbReference type="AlphaFoldDB" id="A0AAN8D2E0"/>
<evidence type="ECO:0000256" key="2">
    <source>
        <dbReference type="ARBA" id="ARBA00022692"/>
    </source>
</evidence>
<keyword evidence="7" id="KW-0458">Lysosome</keyword>
<keyword evidence="3" id="KW-0732">Signal</keyword>
<gene>
    <name evidence="13" type="ORF">CgunFtcFv8_005878</name>
</gene>
<dbReference type="GO" id="GO:0005765">
    <property type="term" value="C:lysosomal membrane"/>
    <property type="evidence" value="ECO:0007669"/>
    <property type="project" value="UniProtKB-SubCell"/>
</dbReference>
<sequence length="410" mass="45004">MTRRSCDPPSVTTKMAALRSCGAFCLHLFFLHFVSSESQSVFRGESFRRKLSVELNPGRPGPPSPGGDLMHVRAVGLNDTLHFLFCSQGAPTLLLVHTNSSSSTVEVDWPQFLMRNVSGSLRVEPESSILQSNAIVFSRLLEYDDVNDTAKATSDLFPPYDLQDFTWAPLNLSGASALLCGAAATFDNGSLCLKLTVFDSEGRDQMLPRLLHSANSSQLEVWLDGLVPRVSRSRFLLELQAVGGAYPLSRVEVRRSIDDEFTPTIFKVLQWLPALNRTSHGSVFLQWKPVSYRRSPPSVEEGSPTRSSLPRPQRGEEALSALITAFYAEPETFGINVSFGISGEPFYGRSRFLSWTVLLGVGTPPMDSFSPMVLIMMAVGLGTPMMLLVLGGVCICVRKRASASNYEPIN</sequence>
<organism evidence="13 14">
    <name type="scientific">Champsocephalus gunnari</name>
    <name type="common">Mackerel icefish</name>
    <dbReference type="NCBI Taxonomy" id="52237"/>
    <lineage>
        <taxon>Eukaryota</taxon>
        <taxon>Metazoa</taxon>
        <taxon>Chordata</taxon>
        <taxon>Craniata</taxon>
        <taxon>Vertebrata</taxon>
        <taxon>Euteleostomi</taxon>
        <taxon>Actinopterygii</taxon>
        <taxon>Neopterygii</taxon>
        <taxon>Teleostei</taxon>
        <taxon>Neoteleostei</taxon>
        <taxon>Acanthomorphata</taxon>
        <taxon>Eupercaria</taxon>
        <taxon>Perciformes</taxon>
        <taxon>Notothenioidei</taxon>
        <taxon>Channichthyidae</taxon>
        <taxon>Champsocephalus</taxon>
    </lineage>
</organism>
<comment type="similarity">
    <text evidence="1">Belongs to the GLMP family.</text>
</comment>
<keyword evidence="6" id="KW-0325">Glycoprotein</keyword>
<comment type="subcellular location">
    <subcellularLocation>
        <location evidence="9">Lysosome membrane</location>
        <topology evidence="9">Single-pass type I membrane protein</topology>
        <orientation evidence="9">Lumenal side</orientation>
    </subcellularLocation>
</comment>
<evidence type="ECO:0000256" key="6">
    <source>
        <dbReference type="ARBA" id="ARBA00023180"/>
    </source>
</evidence>
<dbReference type="EMBL" id="JAURVH010001528">
    <property type="protein sequence ID" value="KAK5911728.1"/>
    <property type="molecule type" value="Genomic_DNA"/>
</dbReference>
<evidence type="ECO:0000256" key="1">
    <source>
        <dbReference type="ARBA" id="ARBA00010599"/>
    </source>
</evidence>
<comment type="subunit">
    <text evidence="10">Interacts (via lumenal domain) with lysosomal protein MFSD1; the interaction starts while both proteins are still in the endoplasmic reticulum and is required for stabilization of MFSD1 in lysosomes but has no direct effect on its targeting to lysosomes or transporter activity.</text>
</comment>
<evidence type="ECO:0000256" key="10">
    <source>
        <dbReference type="ARBA" id="ARBA00044960"/>
    </source>
</evidence>
<keyword evidence="5 12" id="KW-0472">Membrane</keyword>
<keyword evidence="2 12" id="KW-0812">Transmembrane</keyword>
<comment type="caution">
    <text evidence="13">The sequence shown here is derived from an EMBL/GenBank/DDBJ whole genome shotgun (WGS) entry which is preliminary data.</text>
</comment>
<reference evidence="13 14" key="1">
    <citation type="journal article" date="2023" name="Mol. Biol. Evol.">
        <title>Genomics of Secondarily Temperate Adaptation in the Only Non-Antarctic Icefish.</title>
        <authorList>
            <person name="Rivera-Colon A.G."/>
            <person name="Rayamajhi N."/>
            <person name="Minhas B.F."/>
            <person name="Madrigal G."/>
            <person name="Bilyk K.T."/>
            <person name="Yoon V."/>
            <person name="Hune M."/>
            <person name="Gregory S."/>
            <person name="Cheng C.H.C."/>
            <person name="Catchen J.M."/>
        </authorList>
    </citation>
    <scope>NUCLEOTIDE SEQUENCE [LARGE SCALE GENOMIC DNA]</scope>
    <source>
        <tissue evidence="13">White muscle</tissue>
    </source>
</reference>
<dbReference type="Proteomes" id="UP001331515">
    <property type="component" value="Unassembled WGS sequence"/>
</dbReference>
<name>A0AAN8D2E0_CHAGU</name>
<evidence type="ECO:0008006" key="15">
    <source>
        <dbReference type="Google" id="ProtNLM"/>
    </source>
</evidence>
<evidence type="ECO:0000256" key="9">
    <source>
        <dbReference type="ARBA" id="ARBA00024189"/>
    </source>
</evidence>
<evidence type="ECO:0000256" key="8">
    <source>
        <dbReference type="ARBA" id="ARBA00024176"/>
    </source>
</evidence>
<accession>A0AAN8D2E0</accession>
<feature type="transmembrane region" description="Helical" evidence="12">
    <location>
        <begin position="372"/>
        <end position="397"/>
    </location>
</feature>
<comment type="function">
    <text evidence="8">Required to protect lysosomal transporter MFSD1 from lysosomal proteolysis and for MFSD1 lysosomal localization.</text>
</comment>
<feature type="region of interest" description="Disordered" evidence="11">
    <location>
        <begin position="293"/>
        <end position="313"/>
    </location>
</feature>
<evidence type="ECO:0000256" key="3">
    <source>
        <dbReference type="ARBA" id="ARBA00022729"/>
    </source>
</evidence>
<evidence type="ECO:0000256" key="12">
    <source>
        <dbReference type="SAM" id="Phobius"/>
    </source>
</evidence>
<dbReference type="PANTHER" id="PTHR31981:SF1">
    <property type="entry name" value="GLYCOSYLATED LYSOSOMAL MEMBRANE PROTEIN"/>
    <property type="match status" value="1"/>
</dbReference>
<evidence type="ECO:0000313" key="14">
    <source>
        <dbReference type="Proteomes" id="UP001331515"/>
    </source>
</evidence>
<evidence type="ECO:0000256" key="5">
    <source>
        <dbReference type="ARBA" id="ARBA00023136"/>
    </source>
</evidence>
<dbReference type="InterPro" id="IPR029382">
    <property type="entry name" value="NCU-G1"/>
</dbReference>
<proteinExistence type="inferred from homology"/>
<evidence type="ECO:0000313" key="13">
    <source>
        <dbReference type="EMBL" id="KAK5911728.1"/>
    </source>
</evidence>
<keyword evidence="14" id="KW-1185">Reference proteome</keyword>
<protein>
    <recommendedName>
        <fullName evidence="15">Glycosylated lysosomal membrane protein</fullName>
    </recommendedName>
</protein>
<evidence type="ECO:0000256" key="11">
    <source>
        <dbReference type="SAM" id="MobiDB-lite"/>
    </source>
</evidence>
<dbReference type="Pfam" id="PF15065">
    <property type="entry name" value="NCU-G1"/>
    <property type="match status" value="1"/>
</dbReference>
<dbReference type="PANTHER" id="PTHR31981">
    <property type="entry name" value="GLYCOSYLATED LYSOSOMAL MEMBRANE PROTEIN"/>
    <property type="match status" value="1"/>
</dbReference>
<evidence type="ECO:0000256" key="4">
    <source>
        <dbReference type="ARBA" id="ARBA00022989"/>
    </source>
</evidence>
<evidence type="ECO:0000256" key="7">
    <source>
        <dbReference type="ARBA" id="ARBA00023228"/>
    </source>
</evidence>